<keyword evidence="2" id="KW-1185">Reference proteome</keyword>
<gene>
    <name evidence="1" type="ORF">PEC302110_09870</name>
</gene>
<organism evidence="1 2">
    <name type="scientific">Pectobacterium araliae</name>
    <dbReference type="NCBI Taxonomy" id="3073862"/>
    <lineage>
        <taxon>Bacteria</taxon>
        <taxon>Pseudomonadati</taxon>
        <taxon>Pseudomonadota</taxon>
        <taxon>Gammaproteobacteria</taxon>
        <taxon>Enterobacterales</taxon>
        <taxon>Pectobacteriaceae</taxon>
        <taxon>Pectobacterium</taxon>
    </lineage>
</organism>
<sequence>MVAAENDKLAACALEFYHEAIIHFPCIAGGRTVIKNITCDYNGIDLMVFHLSDKPAQKSLMFSGAAFGIKVLP</sequence>
<reference evidence="2" key="1">
    <citation type="journal article" date="2024" name="Int. J. Syst. Evol. Microbiol.">
        <title>Pectobacterium araliae sp. nov., a pathogen causing bacterial soft rot of Japanese angelica tree in Japan.</title>
        <authorList>
            <person name="Sawada H."/>
            <person name="Someya N."/>
            <person name="Morohoshi T."/>
            <person name="Ono M."/>
            <person name="Satou M."/>
        </authorList>
    </citation>
    <scope>NUCLEOTIDE SEQUENCE [LARGE SCALE GENOMIC DNA]</scope>
    <source>
        <strain evidence="2">MAFF 302110</strain>
    </source>
</reference>
<dbReference type="Proteomes" id="UP001377830">
    <property type="component" value="Chromosome"/>
</dbReference>
<dbReference type="AlphaFoldDB" id="A0AAN0KB07"/>
<accession>A0AAN0KB07</accession>
<name>A0AAN0KB07_9GAMM</name>
<protein>
    <submittedName>
        <fullName evidence="1">Uncharacterized protein</fullName>
    </submittedName>
</protein>
<dbReference type="EMBL" id="AP028908">
    <property type="protein sequence ID" value="BES83890.1"/>
    <property type="molecule type" value="Genomic_DNA"/>
</dbReference>
<dbReference type="KEGG" id="parl:PEC302110_09870"/>
<proteinExistence type="predicted"/>
<evidence type="ECO:0000313" key="2">
    <source>
        <dbReference type="Proteomes" id="UP001377830"/>
    </source>
</evidence>
<evidence type="ECO:0000313" key="1">
    <source>
        <dbReference type="EMBL" id="BES83890.1"/>
    </source>
</evidence>